<sequence length="240" mass="25979">MCTQLASRTEPPRPPPRPGLVRLAGGGNHTCLINLKAGPRRHPGPAVDAPLQARRTLTHPGTQHWIRIRLRRQPHLLHLPRYSRRHGSRCASCGQDVAAPTPPARPCQLTQGGAQTRGEDRGRRRGETRRAGGGAGPAAGVSTWGGGKDVPEAPPARAQPADPDLDPASPPRSLRRSLRAQRLGLSGNILPRSQLSTSYGTLECKTRWPPEPGEQVASSGQKLQKPGMRHAHELLSRKYQ</sequence>
<evidence type="ECO:0000313" key="3">
    <source>
        <dbReference type="RefSeq" id="XP_032338787.1"/>
    </source>
</evidence>
<feature type="region of interest" description="Disordered" evidence="1">
    <location>
        <begin position="1"/>
        <end position="21"/>
    </location>
</feature>
<feature type="compositionally biased region" description="Gly residues" evidence="1">
    <location>
        <begin position="131"/>
        <end position="148"/>
    </location>
</feature>
<proteinExistence type="predicted"/>
<gene>
    <name evidence="3" type="primary">LOC116664447</name>
</gene>
<keyword evidence="2" id="KW-1185">Reference proteome</keyword>
<dbReference type="KEGG" id="cfr:116664447"/>
<dbReference type="Proteomes" id="UP000694856">
    <property type="component" value="Chromosome 6"/>
</dbReference>
<evidence type="ECO:0000256" key="1">
    <source>
        <dbReference type="SAM" id="MobiDB-lite"/>
    </source>
</evidence>
<accession>A0A8B8T9M8</accession>
<organism evidence="2 3">
    <name type="scientific">Camelus ferus</name>
    <name type="common">Wild bactrian camel</name>
    <name type="synonym">Camelus bactrianus ferus</name>
    <dbReference type="NCBI Taxonomy" id="419612"/>
    <lineage>
        <taxon>Eukaryota</taxon>
        <taxon>Metazoa</taxon>
        <taxon>Chordata</taxon>
        <taxon>Craniata</taxon>
        <taxon>Vertebrata</taxon>
        <taxon>Euteleostomi</taxon>
        <taxon>Mammalia</taxon>
        <taxon>Eutheria</taxon>
        <taxon>Laurasiatheria</taxon>
        <taxon>Artiodactyla</taxon>
        <taxon>Tylopoda</taxon>
        <taxon>Camelidae</taxon>
        <taxon>Camelus</taxon>
    </lineage>
</organism>
<reference evidence="3" key="1">
    <citation type="submission" date="2025-08" db="UniProtKB">
        <authorList>
            <consortium name="RefSeq"/>
        </authorList>
    </citation>
    <scope>IDENTIFICATION</scope>
    <source>
        <tissue evidence="3">Ear skin</tissue>
    </source>
</reference>
<dbReference type="GeneID" id="116664447"/>
<protein>
    <submittedName>
        <fullName evidence="3">Uncharacterized protein LOC116664447</fullName>
    </submittedName>
</protein>
<feature type="region of interest" description="Disordered" evidence="1">
    <location>
        <begin position="203"/>
        <end position="240"/>
    </location>
</feature>
<dbReference type="RefSeq" id="XP_032338787.1">
    <property type="nucleotide sequence ID" value="XM_032482896.1"/>
</dbReference>
<feature type="compositionally biased region" description="Basic and acidic residues" evidence="1">
    <location>
        <begin position="230"/>
        <end position="240"/>
    </location>
</feature>
<dbReference type="AlphaFoldDB" id="A0A8B8T9M8"/>
<feature type="region of interest" description="Disordered" evidence="1">
    <location>
        <begin position="84"/>
        <end position="174"/>
    </location>
</feature>
<name>A0A8B8T9M8_CAMFR</name>
<evidence type="ECO:0000313" key="2">
    <source>
        <dbReference type="Proteomes" id="UP000694856"/>
    </source>
</evidence>